<dbReference type="EMBL" id="QUTE01009587">
    <property type="protein sequence ID" value="RHZ18007.1"/>
    <property type="molecule type" value="Genomic_DNA"/>
</dbReference>
<dbReference type="SMART" id="SM00064">
    <property type="entry name" value="FYVE"/>
    <property type="match status" value="1"/>
</dbReference>
<sequence>MTDTRSATTEVLSSLPPSKDEIDTVVATLSTRGNWSTKELLSDRTFMDGFTMNRNSIRQSLSMAAKWRNVGYNPFHPDADGFTALHRAASKGDDALVKALLSTYEGDVLDFASTATSKQGQTALHLACKGGHHTTANALLTAGKSLLSCVDRHGNTPLHFAATSSAPQALALLEWLISYVPLDYLSKPNNHGLSPVAAHVAVTTNDSASVLRLFLERDIDPNTVVRGENTLLHVCVDRKLFNMAGCLVEFGAALNLPDTRGILVTDLLPDRDLAAVVKYASQPQEWVSLIRKKCMSCTSKFHLFRRRHHCRLCGRVLCGACTKYKRSLNDAVAAKVRVCHVCVTVTRSQKAKSGSMTDVTTESDDVSIAMMV</sequence>
<dbReference type="InterPro" id="IPR011011">
    <property type="entry name" value="Znf_FYVE_PHD"/>
</dbReference>
<name>A0A397DD56_APHAT</name>
<evidence type="ECO:0000313" key="7">
    <source>
        <dbReference type="EMBL" id="RHY08703.1"/>
    </source>
</evidence>
<keyword evidence="3" id="KW-0862">Zinc</keyword>
<dbReference type="EMBL" id="QUTC01005078">
    <property type="protein sequence ID" value="RHY60399.1"/>
    <property type="molecule type" value="Genomic_DNA"/>
</dbReference>
<dbReference type="InterPro" id="IPR017455">
    <property type="entry name" value="Znf_FYVE-rel"/>
</dbReference>
<evidence type="ECO:0000313" key="14">
    <source>
        <dbReference type="EMBL" id="RLN94250.1"/>
    </source>
</evidence>
<evidence type="ECO:0000313" key="12">
    <source>
        <dbReference type="EMBL" id="RHZ09770.1"/>
    </source>
</evidence>
<dbReference type="PROSITE" id="PS50178">
    <property type="entry name" value="ZF_FYVE"/>
    <property type="match status" value="1"/>
</dbReference>
<evidence type="ECO:0000313" key="15">
    <source>
        <dbReference type="Proteomes" id="UP000265427"/>
    </source>
</evidence>
<feature type="repeat" description="ANK" evidence="4">
    <location>
        <begin position="80"/>
        <end position="102"/>
    </location>
</feature>
<dbReference type="SUPFAM" id="SSF48403">
    <property type="entry name" value="Ankyrin repeat"/>
    <property type="match status" value="1"/>
</dbReference>
<evidence type="ECO:0000256" key="3">
    <source>
        <dbReference type="ARBA" id="ARBA00022833"/>
    </source>
</evidence>
<keyword evidence="1" id="KW-0479">Metal-binding</keyword>
<proteinExistence type="predicted"/>
<dbReference type="Proteomes" id="UP000266196">
    <property type="component" value="Unassembled WGS sequence"/>
</dbReference>
<dbReference type="InterPro" id="IPR000306">
    <property type="entry name" value="Znf_FYVE"/>
</dbReference>
<evidence type="ECO:0000256" key="5">
    <source>
        <dbReference type="PROSITE-ProRule" id="PRU00091"/>
    </source>
</evidence>
<evidence type="ECO:0000313" key="13">
    <source>
        <dbReference type="EMBL" id="RHZ18007.1"/>
    </source>
</evidence>
<evidence type="ECO:0000313" key="11">
    <source>
        <dbReference type="EMBL" id="RHY74249.1"/>
    </source>
</evidence>
<dbReference type="SMART" id="SM00248">
    <property type="entry name" value="ANK"/>
    <property type="match status" value="5"/>
</dbReference>
<organism evidence="9 16">
    <name type="scientific">Aphanomyces astaci</name>
    <name type="common">Crayfish plague agent</name>
    <dbReference type="NCBI Taxonomy" id="112090"/>
    <lineage>
        <taxon>Eukaryota</taxon>
        <taxon>Sar</taxon>
        <taxon>Stramenopiles</taxon>
        <taxon>Oomycota</taxon>
        <taxon>Saprolegniomycetes</taxon>
        <taxon>Saprolegniales</taxon>
        <taxon>Verrucalvaceae</taxon>
        <taxon>Aphanomyces</taxon>
    </lineage>
</organism>
<dbReference type="Gene3D" id="3.30.40.10">
    <property type="entry name" value="Zinc/RING finger domain, C3HC4 (zinc finger)"/>
    <property type="match status" value="1"/>
</dbReference>
<dbReference type="Proteomes" id="UP000275652">
    <property type="component" value="Unassembled WGS sequence"/>
</dbReference>
<dbReference type="InterPro" id="IPR002110">
    <property type="entry name" value="Ankyrin_rpt"/>
</dbReference>
<dbReference type="PROSITE" id="PS50297">
    <property type="entry name" value="ANK_REP_REGION"/>
    <property type="match status" value="2"/>
</dbReference>
<evidence type="ECO:0000313" key="16">
    <source>
        <dbReference type="Proteomes" id="UP000265716"/>
    </source>
</evidence>
<evidence type="ECO:0000256" key="4">
    <source>
        <dbReference type="PROSITE-ProRule" id="PRU00023"/>
    </source>
</evidence>
<evidence type="ECO:0000313" key="21">
    <source>
        <dbReference type="Proteomes" id="UP000283543"/>
    </source>
</evidence>
<evidence type="ECO:0000313" key="22">
    <source>
        <dbReference type="Proteomes" id="UP000286510"/>
    </source>
</evidence>
<dbReference type="VEuPathDB" id="FungiDB:H257_03099"/>
<feature type="domain" description="FYVE-type" evidence="6">
    <location>
        <begin position="294"/>
        <end position="347"/>
    </location>
</feature>
<dbReference type="PANTHER" id="PTHR24121">
    <property type="entry name" value="NO MECHANORECEPTOR POTENTIAL C, ISOFORM D-RELATED"/>
    <property type="match status" value="1"/>
</dbReference>
<dbReference type="Proteomes" id="UP000266239">
    <property type="component" value="Unassembled WGS sequence"/>
</dbReference>
<keyword evidence="4" id="KW-0040">ANK repeat</keyword>
<dbReference type="Proteomes" id="UP000283543">
    <property type="component" value="Unassembled WGS sequence"/>
</dbReference>
<evidence type="ECO:0000313" key="18">
    <source>
        <dbReference type="Proteomes" id="UP000266239"/>
    </source>
</evidence>
<reference evidence="14 20" key="1">
    <citation type="journal article" date="2018" name="J. Invertebr. Pathol.">
        <title>New genotyping method for the causative agent of crayfish plague (Aphanomyces astaci) based on whole genome data.</title>
        <authorList>
            <person name="Minardi D."/>
            <person name="Studholme D.J."/>
            <person name="van der Giezen M."/>
            <person name="Pretto T."/>
            <person name="Oidtmann B."/>
        </authorList>
    </citation>
    <scope>NUCLEOTIDE SEQUENCE [LARGE SCALE GENOMIC DNA]</scope>
    <source>
        <strain evidence="14 20">KB13</strain>
    </source>
</reference>
<evidence type="ECO:0000256" key="2">
    <source>
        <dbReference type="ARBA" id="ARBA00022771"/>
    </source>
</evidence>
<dbReference type="PANTHER" id="PTHR24121:SF32">
    <property type="entry name" value="DEATH DOMAIN-CONTAINING PROTEIN"/>
    <property type="match status" value="1"/>
</dbReference>
<dbReference type="SUPFAM" id="SSF57903">
    <property type="entry name" value="FYVE/PHD zinc finger"/>
    <property type="match status" value="1"/>
</dbReference>
<dbReference type="Proteomes" id="UP000286510">
    <property type="component" value="Unassembled WGS sequence"/>
</dbReference>
<dbReference type="EMBL" id="QUSZ01005669">
    <property type="protein sequence ID" value="RHY08703.1"/>
    <property type="molecule type" value="Genomic_DNA"/>
</dbReference>
<dbReference type="Proteomes" id="UP000265716">
    <property type="component" value="Unassembled WGS sequence"/>
</dbReference>
<evidence type="ECO:0000313" key="19">
    <source>
        <dbReference type="Proteomes" id="UP000266643"/>
    </source>
</evidence>
<reference evidence="15 16" key="2">
    <citation type="submission" date="2018-08" db="EMBL/GenBank/DDBJ databases">
        <title>Aphanomyces genome sequencing and annotation.</title>
        <authorList>
            <person name="Minardi D."/>
            <person name="Oidtmann B."/>
            <person name="Van Der Giezen M."/>
            <person name="Studholme D.J."/>
        </authorList>
    </citation>
    <scope>NUCLEOTIDE SEQUENCE [LARGE SCALE GENOMIC DNA]</scope>
    <source>
        <strain evidence="13 17">197901</strain>
        <strain evidence="11 19">D2</strain>
        <strain evidence="12 22">FDL457</strain>
        <strain evidence="7 15">Kv</strain>
        <strain evidence="9 16">SA</strain>
        <strain evidence="10 21">Si</strain>
        <strain evidence="8 18">Yx</strain>
    </source>
</reference>
<dbReference type="EMBL" id="QUTB01004145">
    <property type="protein sequence ID" value="RHY63859.1"/>
    <property type="molecule type" value="Genomic_DNA"/>
</dbReference>
<feature type="repeat" description="ANK" evidence="4">
    <location>
        <begin position="119"/>
        <end position="146"/>
    </location>
</feature>
<evidence type="ECO:0000313" key="20">
    <source>
        <dbReference type="Proteomes" id="UP000275652"/>
    </source>
</evidence>
<dbReference type="PROSITE" id="PS50088">
    <property type="entry name" value="ANK_REPEAT"/>
    <property type="match status" value="2"/>
</dbReference>
<dbReference type="Proteomes" id="UP000265427">
    <property type="component" value="Unassembled WGS sequence"/>
</dbReference>
<dbReference type="AlphaFoldDB" id="A0A397DD56"/>
<dbReference type="Proteomes" id="UP000266643">
    <property type="component" value="Unassembled WGS sequence"/>
</dbReference>
<dbReference type="InterPro" id="IPR013083">
    <property type="entry name" value="Znf_RING/FYVE/PHD"/>
</dbReference>
<evidence type="ECO:0000259" key="6">
    <source>
        <dbReference type="PROSITE" id="PS50178"/>
    </source>
</evidence>
<dbReference type="InterPro" id="IPR036770">
    <property type="entry name" value="Ankyrin_rpt-contain_sf"/>
</dbReference>
<dbReference type="EMBL" id="QUTA01003757">
    <property type="protein sequence ID" value="RHY22302.1"/>
    <property type="molecule type" value="Genomic_DNA"/>
</dbReference>
<accession>A0A397DD56</accession>
<evidence type="ECO:0000313" key="9">
    <source>
        <dbReference type="EMBL" id="RHY60399.1"/>
    </source>
</evidence>
<protein>
    <recommendedName>
        <fullName evidence="6">FYVE-type domain-containing protein</fullName>
    </recommendedName>
</protein>
<dbReference type="Gene3D" id="1.25.40.20">
    <property type="entry name" value="Ankyrin repeat-containing domain"/>
    <property type="match status" value="1"/>
</dbReference>
<comment type="caution">
    <text evidence="9">The sequence shown here is derived from an EMBL/GenBank/DDBJ whole genome shotgun (WGS) entry which is preliminary data.</text>
</comment>
<dbReference type="GO" id="GO:0008270">
    <property type="term" value="F:zinc ion binding"/>
    <property type="evidence" value="ECO:0007669"/>
    <property type="project" value="UniProtKB-KW"/>
</dbReference>
<dbReference type="EMBL" id="QUTF01015323">
    <property type="protein sequence ID" value="RHZ09770.1"/>
    <property type="molecule type" value="Genomic_DNA"/>
</dbReference>
<dbReference type="Pfam" id="PF01363">
    <property type="entry name" value="FYVE"/>
    <property type="match status" value="1"/>
</dbReference>
<dbReference type="EMBL" id="QUTI01058649">
    <property type="protein sequence ID" value="RLN94250.1"/>
    <property type="molecule type" value="Genomic_DNA"/>
</dbReference>
<evidence type="ECO:0000256" key="1">
    <source>
        <dbReference type="ARBA" id="ARBA00022723"/>
    </source>
</evidence>
<dbReference type="Pfam" id="PF12796">
    <property type="entry name" value="Ank_2"/>
    <property type="match status" value="1"/>
</dbReference>
<keyword evidence="2 5" id="KW-0863">Zinc-finger</keyword>
<dbReference type="EMBL" id="QUTD01003048">
    <property type="protein sequence ID" value="RHY74249.1"/>
    <property type="molecule type" value="Genomic_DNA"/>
</dbReference>
<gene>
    <name evidence="8" type="ORF">DYB25_002825</name>
    <name evidence="12" type="ORF">DYB26_000902</name>
    <name evidence="14" type="ORF">DYB28_016076</name>
    <name evidence="11" type="ORF">DYB30_003893</name>
    <name evidence="13" type="ORF">DYB31_009474</name>
    <name evidence="10" type="ORF">DYB34_003521</name>
    <name evidence="7" type="ORF">DYB36_007653</name>
    <name evidence="9" type="ORF">DYB38_000058</name>
</gene>
<evidence type="ECO:0000313" key="10">
    <source>
        <dbReference type="EMBL" id="RHY63859.1"/>
    </source>
</evidence>
<evidence type="ECO:0000313" key="8">
    <source>
        <dbReference type="EMBL" id="RHY22302.1"/>
    </source>
</evidence>
<evidence type="ECO:0000313" key="17">
    <source>
        <dbReference type="Proteomes" id="UP000266196"/>
    </source>
</evidence>